<evidence type="ECO:0000313" key="2">
    <source>
        <dbReference type="EMBL" id="CAG9138016.1"/>
    </source>
</evidence>
<dbReference type="AlphaFoldDB" id="A0A8S4GBI8"/>
<organism evidence="2 3">
    <name type="scientific">Plutella xylostella</name>
    <name type="common">Diamondback moth</name>
    <name type="synonym">Plutella maculipennis</name>
    <dbReference type="NCBI Taxonomy" id="51655"/>
    <lineage>
        <taxon>Eukaryota</taxon>
        <taxon>Metazoa</taxon>
        <taxon>Ecdysozoa</taxon>
        <taxon>Arthropoda</taxon>
        <taxon>Hexapoda</taxon>
        <taxon>Insecta</taxon>
        <taxon>Pterygota</taxon>
        <taxon>Neoptera</taxon>
        <taxon>Endopterygota</taxon>
        <taxon>Lepidoptera</taxon>
        <taxon>Glossata</taxon>
        <taxon>Ditrysia</taxon>
        <taxon>Yponomeutoidea</taxon>
        <taxon>Plutellidae</taxon>
        <taxon>Plutella</taxon>
    </lineage>
</organism>
<name>A0A8S4GBI8_PLUXY</name>
<proteinExistence type="predicted"/>
<keyword evidence="3" id="KW-1185">Reference proteome</keyword>
<protein>
    <submittedName>
        <fullName evidence="2">(diamondback moth) hypothetical protein</fullName>
    </submittedName>
</protein>
<evidence type="ECO:0000313" key="3">
    <source>
        <dbReference type="Proteomes" id="UP000653454"/>
    </source>
</evidence>
<dbReference type="InterPro" id="IPR057251">
    <property type="entry name" value="FP_C"/>
</dbReference>
<reference evidence="2" key="1">
    <citation type="submission" date="2020-11" db="EMBL/GenBank/DDBJ databases">
        <authorList>
            <person name="Whiteford S."/>
        </authorList>
    </citation>
    <scope>NUCLEOTIDE SEQUENCE</scope>
</reference>
<gene>
    <name evidence="2" type="ORF">PLXY2_LOCUS16266</name>
</gene>
<dbReference type="Proteomes" id="UP000653454">
    <property type="component" value="Unassembled WGS sequence"/>
</dbReference>
<accession>A0A8S4GBI8</accession>
<dbReference type="EMBL" id="CAJHNJ030000479">
    <property type="protein sequence ID" value="CAG9138016.1"/>
    <property type="molecule type" value="Genomic_DNA"/>
</dbReference>
<dbReference type="Pfam" id="PF25298">
    <property type="entry name" value="Baculo_FP_2nd"/>
    <property type="match status" value="1"/>
</dbReference>
<evidence type="ECO:0000259" key="1">
    <source>
        <dbReference type="Pfam" id="PF25298"/>
    </source>
</evidence>
<feature type="domain" description="FP protein C-terminal" evidence="1">
    <location>
        <begin position="68"/>
        <end position="120"/>
    </location>
</feature>
<sequence length="131" mass="15251">MSEVERAWRLRSNQAKPGAAKLPANIIVKLRNEAAQEEWIKNRRKIRSNLDIYPDSSTSPIYINEDLTKYNRELLWQAKQKVKENLLKFVWVNKGRILCKTDEQSRTHVVNCSADINNIVTKNSNQNKNNS</sequence>
<comment type="caution">
    <text evidence="2">The sequence shown here is derived from an EMBL/GenBank/DDBJ whole genome shotgun (WGS) entry which is preliminary data.</text>
</comment>